<evidence type="ECO:0000256" key="2">
    <source>
        <dbReference type="ARBA" id="ARBA00010421"/>
    </source>
</evidence>
<proteinExistence type="inferred from homology"/>
<comment type="similarity">
    <text evidence="2">Belongs to the cerato-platanin family.</text>
</comment>
<feature type="chain" id="PRO_5008603149" evidence="4">
    <location>
        <begin position="17"/>
        <end position="149"/>
    </location>
</feature>
<name>A0A1B8ARV2_FUSPO</name>
<evidence type="ECO:0000256" key="4">
    <source>
        <dbReference type="SAM" id="SignalP"/>
    </source>
</evidence>
<evidence type="ECO:0000313" key="6">
    <source>
        <dbReference type="Proteomes" id="UP000091967"/>
    </source>
</evidence>
<feature type="signal peptide" evidence="4">
    <location>
        <begin position="1"/>
        <end position="16"/>
    </location>
</feature>
<evidence type="ECO:0000256" key="3">
    <source>
        <dbReference type="ARBA" id="ARBA00022525"/>
    </source>
</evidence>
<evidence type="ECO:0000313" key="5">
    <source>
        <dbReference type="EMBL" id="OBS23071.1"/>
    </source>
</evidence>
<dbReference type="GO" id="GO:0005576">
    <property type="term" value="C:extracellular region"/>
    <property type="evidence" value="ECO:0007669"/>
    <property type="project" value="UniProtKB-SubCell"/>
</dbReference>
<comment type="subcellular location">
    <subcellularLocation>
        <location evidence="1">Secreted</location>
    </subcellularLocation>
</comment>
<dbReference type="AlphaFoldDB" id="A0A1B8ARV2"/>
<organism evidence="5 6">
    <name type="scientific">Fusarium poae</name>
    <dbReference type="NCBI Taxonomy" id="36050"/>
    <lineage>
        <taxon>Eukaryota</taxon>
        <taxon>Fungi</taxon>
        <taxon>Dikarya</taxon>
        <taxon>Ascomycota</taxon>
        <taxon>Pezizomycotina</taxon>
        <taxon>Sordariomycetes</taxon>
        <taxon>Hypocreomycetidae</taxon>
        <taxon>Hypocreales</taxon>
        <taxon>Nectriaceae</taxon>
        <taxon>Fusarium</taxon>
    </lineage>
</organism>
<accession>A0A1B8ARV2</accession>
<dbReference type="EMBL" id="LYXU01000002">
    <property type="protein sequence ID" value="OBS23071.1"/>
    <property type="molecule type" value="Genomic_DNA"/>
</dbReference>
<keyword evidence="3" id="KW-0964">Secreted</keyword>
<comment type="caution">
    <text evidence="5">The sequence shown here is derived from an EMBL/GenBank/DDBJ whole genome shotgun (WGS) entry which is preliminary data.</text>
</comment>
<dbReference type="InterPro" id="IPR036908">
    <property type="entry name" value="RlpA-like_sf"/>
</dbReference>
<dbReference type="InterPro" id="IPR010829">
    <property type="entry name" value="Cerato-platanin"/>
</dbReference>
<keyword evidence="6" id="KW-1185">Reference proteome</keyword>
<dbReference type="Pfam" id="PF07249">
    <property type="entry name" value="Cerato-platanin"/>
    <property type="match status" value="1"/>
</dbReference>
<dbReference type="OMA" id="PEWQTIG"/>
<evidence type="ECO:0000256" key="1">
    <source>
        <dbReference type="ARBA" id="ARBA00004613"/>
    </source>
</evidence>
<dbReference type="STRING" id="36050.A0A1B8ARV2"/>
<gene>
    <name evidence="5" type="ORF">FPOA_03634</name>
</gene>
<dbReference type="Gene3D" id="2.40.40.10">
    <property type="entry name" value="RlpA-like domain"/>
    <property type="match status" value="1"/>
</dbReference>
<dbReference type="CDD" id="cd22778">
    <property type="entry name" value="DPBB_CEPL-like"/>
    <property type="match status" value="1"/>
</dbReference>
<keyword evidence="4" id="KW-0732">Signal</keyword>
<protein>
    <submittedName>
        <fullName evidence="5">Uncharacterized protein</fullName>
    </submittedName>
</protein>
<sequence>MNRLAVLLTLVNIISASDVTVTYNRAYDEGLTPISNLACFKEGVGMVPQYINPEGETMSSFAPRIMGTKHVTGPDSLLCGSCIMLEYGKEARPFLVVTGAESGIHLSLEGMNALTGGKAEALGSIEVTARRVALLNCGLVSSMGNAGDL</sequence>
<reference evidence="5 6" key="1">
    <citation type="submission" date="2016-06" db="EMBL/GenBank/DDBJ databases">
        <title>Living apart together: crosstalk between the core and supernumerary genomes in a fungal plant pathogen.</title>
        <authorList>
            <person name="Vanheule A."/>
            <person name="Audenaert K."/>
            <person name="Warris S."/>
            <person name="Van De Geest H."/>
            <person name="Schijlen E."/>
            <person name="Hofte M."/>
            <person name="De Saeger S."/>
            <person name="Haesaert G."/>
            <person name="Waalwijk C."/>
            <person name="Van Der Lee T."/>
        </authorList>
    </citation>
    <scope>NUCLEOTIDE SEQUENCE [LARGE SCALE GENOMIC DNA]</scope>
    <source>
        <strain evidence="5 6">2516</strain>
    </source>
</reference>
<dbReference type="Proteomes" id="UP000091967">
    <property type="component" value="Unassembled WGS sequence"/>
</dbReference>